<organism evidence="1">
    <name type="scientific">Anguilla anguilla</name>
    <name type="common">European freshwater eel</name>
    <name type="synonym">Muraena anguilla</name>
    <dbReference type="NCBI Taxonomy" id="7936"/>
    <lineage>
        <taxon>Eukaryota</taxon>
        <taxon>Metazoa</taxon>
        <taxon>Chordata</taxon>
        <taxon>Craniata</taxon>
        <taxon>Vertebrata</taxon>
        <taxon>Euteleostomi</taxon>
        <taxon>Actinopterygii</taxon>
        <taxon>Neopterygii</taxon>
        <taxon>Teleostei</taxon>
        <taxon>Anguilliformes</taxon>
        <taxon>Anguillidae</taxon>
        <taxon>Anguilla</taxon>
    </lineage>
</organism>
<name>A0A0E9QPQ5_ANGAN</name>
<evidence type="ECO:0000313" key="1">
    <source>
        <dbReference type="EMBL" id="JAH18447.1"/>
    </source>
</evidence>
<accession>A0A0E9QPQ5</accession>
<dbReference type="AlphaFoldDB" id="A0A0E9QPQ5"/>
<dbReference type="EMBL" id="GBXM01090130">
    <property type="protein sequence ID" value="JAH18447.1"/>
    <property type="molecule type" value="Transcribed_RNA"/>
</dbReference>
<reference evidence="1" key="2">
    <citation type="journal article" date="2015" name="Fish Shellfish Immunol.">
        <title>Early steps in the European eel (Anguilla anguilla)-Vibrio vulnificus interaction in the gills: Role of the RtxA13 toxin.</title>
        <authorList>
            <person name="Callol A."/>
            <person name="Pajuelo D."/>
            <person name="Ebbesson L."/>
            <person name="Teles M."/>
            <person name="MacKenzie S."/>
            <person name="Amaro C."/>
        </authorList>
    </citation>
    <scope>NUCLEOTIDE SEQUENCE</scope>
</reference>
<sequence>MSRHNYLCTTKISFSRTLLTKNNPKYMS</sequence>
<reference evidence="1" key="1">
    <citation type="submission" date="2014-11" db="EMBL/GenBank/DDBJ databases">
        <authorList>
            <person name="Amaro Gonzalez C."/>
        </authorList>
    </citation>
    <scope>NUCLEOTIDE SEQUENCE</scope>
</reference>
<protein>
    <submittedName>
        <fullName evidence="1">Uncharacterized protein</fullName>
    </submittedName>
</protein>
<proteinExistence type="predicted"/>